<dbReference type="Proteomes" id="UP001174050">
    <property type="component" value="Unassembled WGS sequence"/>
</dbReference>
<feature type="compositionally biased region" description="Pro residues" evidence="1">
    <location>
        <begin position="166"/>
        <end position="184"/>
    </location>
</feature>
<feature type="transmembrane region" description="Helical" evidence="2">
    <location>
        <begin position="54"/>
        <end position="73"/>
    </location>
</feature>
<evidence type="ECO:0008006" key="5">
    <source>
        <dbReference type="Google" id="ProtNLM"/>
    </source>
</evidence>
<evidence type="ECO:0000313" key="4">
    <source>
        <dbReference type="Proteomes" id="UP001174050"/>
    </source>
</evidence>
<evidence type="ECO:0000313" key="3">
    <source>
        <dbReference type="EMBL" id="MDN3293118.1"/>
    </source>
</evidence>
<proteinExistence type="predicted"/>
<dbReference type="EMBL" id="JAUEPL010000003">
    <property type="protein sequence ID" value="MDN3293118.1"/>
    <property type="molecule type" value="Genomic_DNA"/>
</dbReference>
<protein>
    <recommendedName>
        <fullName evidence="5">Integral membrane protein</fullName>
    </recommendedName>
</protein>
<reference evidence="3" key="1">
    <citation type="submission" date="2023-06" db="EMBL/GenBank/DDBJ databases">
        <title>WGS-Sequencing of Streptomyces ficellus isolate 21 collected from sand in Gara Djebilet Iron Mine in Algeria.</title>
        <authorList>
            <person name="Zegers G.P."/>
            <person name="Gomez A."/>
            <person name="Gueddou A."/>
            <person name="Zahara A.F."/>
            <person name="Worth M."/>
            <person name="Sevigny J.L."/>
            <person name="Tisa L."/>
        </authorList>
    </citation>
    <scope>NUCLEOTIDE SEQUENCE</scope>
    <source>
        <strain evidence="3">AS11</strain>
    </source>
</reference>
<feature type="transmembrane region" description="Helical" evidence="2">
    <location>
        <begin position="85"/>
        <end position="103"/>
    </location>
</feature>
<feature type="compositionally biased region" description="Pro residues" evidence="1">
    <location>
        <begin position="145"/>
        <end position="157"/>
    </location>
</feature>
<evidence type="ECO:0000256" key="1">
    <source>
        <dbReference type="SAM" id="MobiDB-lite"/>
    </source>
</evidence>
<feature type="region of interest" description="Disordered" evidence="1">
    <location>
        <begin position="132"/>
        <end position="209"/>
    </location>
</feature>
<organism evidence="3 4">
    <name type="scientific">Streptomyces ficellus</name>
    <dbReference type="NCBI Taxonomy" id="1977088"/>
    <lineage>
        <taxon>Bacteria</taxon>
        <taxon>Bacillati</taxon>
        <taxon>Actinomycetota</taxon>
        <taxon>Actinomycetes</taxon>
        <taxon>Kitasatosporales</taxon>
        <taxon>Streptomycetaceae</taxon>
        <taxon>Streptomyces</taxon>
    </lineage>
</organism>
<keyword evidence="4" id="KW-1185">Reference proteome</keyword>
<gene>
    <name evidence="3" type="ORF">QWM81_03455</name>
</gene>
<accession>A0ABT7Z0U9</accession>
<dbReference type="RefSeq" id="WP_290109952.1">
    <property type="nucleotide sequence ID" value="NZ_JAUEPL010000003.1"/>
</dbReference>
<feature type="transmembrane region" description="Helical" evidence="2">
    <location>
        <begin position="20"/>
        <end position="42"/>
    </location>
</feature>
<keyword evidence="2" id="KW-1133">Transmembrane helix</keyword>
<evidence type="ECO:0000256" key="2">
    <source>
        <dbReference type="SAM" id="Phobius"/>
    </source>
</evidence>
<comment type="caution">
    <text evidence="3">The sequence shown here is derived from an EMBL/GenBank/DDBJ whole genome shotgun (WGS) entry which is preliminary data.</text>
</comment>
<sequence>MYGPGPGIVPPQPRRPSTTAVVVLRVVFALLPLLSIGFLTWATTLRLAIVTRKALDWALFALSVVFIIVGLAFTTDDIDSLQMDLAMGGIILNAAVFTGYFLYADLRHYERRYAEPAPNPYAATFPQQTAGYGYPQPYGHTPQPHLQPPIPPQPHLQPEPQLQAPAPAPIQPQPQPQPPAPAKPPSHRIDQVRAELDELSDLLRKEEDK</sequence>
<keyword evidence="2" id="KW-0812">Transmembrane</keyword>
<feature type="compositionally biased region" description="Basic and acidic residues" evidence="1">
    <location>
        <begin position="187"/>
        <end position="209"/>
    </location>
</feature>
<name>A0ABT7Z0U9_9ACTN</name>
<keyword evidence="2" id="KW-0472">Membrane</keyword>